<name>A0A6J8E0B5_MYTCO</name>
<dbReference type="InterPro" id="IPR003961">
    <property type="entry name" value="FN3_dom"/>
</dbReference>
<reference evidence="2 3" key="1">
    <citation type="submission" date="2020-06" db="EMBL/GenBank/DDBJ databases">
        <authorList>
            <person name="Li R."/>
            <person name="Bekaert M."/>
        </authorList>
    </citation>
    <scope>NUCLEOTIDE SEQUENCE [LARGE SCALE GENOMIC DNA]</scope>
    <source>
        <strain evidence="3">wild</strain>
    </source>
</reference>
<feature type="transmembrane region" description="Helical" evidence="1">
    <location>
        <begin position="165"/>
        <end position="196"/>
    </location>
</feature>
<keyword evidence="1" id="KW-0472">Membrane</keyword>
<keyword evidence="1" id="KW-0812">Transmembrane</keyword>
<dbReference type="CDD" id="cd00063">
    <property type="entry name" value="FN3"/>
    <property type="match status" value="1"/>
</dbReference>
<dbReference type="AlphaFoldDB" id="A0A6J8E0B5"/>
<sequence>MTSVILKDLECWKDYLVCVSAQTSAGFGPSKCGVNNTSIYGKRYEDMPYVNLYRSGLIPETECTNITDLLPYTNYTLSIISSNQYGNTKPVLIVEQTDIAVVVGESQKDKGFAEKNIFNCIFLARAALPPGMWRKNLTSSVFDVRLKVVVIDEAHCITNETNTPLVPLVIAIIGWTLAVVLAGTTIIVIHTILFYFRQLHIKKNNTPVASSANCIELSGSNDLSDYINIDTTQASNEHYESVN</sequence>
<dbReference type="Proteomes" id="UP000507470">
    <property type="component" value="Unassembled WGS sequence"/>
</dbReference>
<evidence type="ECO:0000256" key="1">
    <source>
        <dbReference type="SAM" id="Phobius"/>
    </source>
</evidence>
<keyword evidence="3" id="KW-1185">Reference proteome</keyword>
<keyword evidence="1" id="KW-1133">Transmembrane helix</keyword>
<protein>
    <submittedName>
        <fullName evidence="2">Uncharacterized protein</fullName>
    </submittedName>
</protein>
<gene>
    <name evidence="2" type="ORF">MCOR_46436</name>
</gene>
<organism evidence="2 3">
    <name type="scientific">Mytilus coruscus</name>
    <name type="common">Sea mussel</name>
    <dbReference type="NCBI Taxonomy" id="42192"/>
    <lineage>
        <taxon>Eukaryota</taxon>
        <taxon>Metazoa</taxon>
        <taxon>Spiralia</taxon>
        <taxon>Lophotrochozoa</taxon>
        <taxon>Mollusca</taxon>
        <taxon>Bivalvia</taxon>
        <taxon>Autobranchia</taxon>
        <taxon>Pteriomorphia</taxon>
        <taxon>Mytilida</taxon>
        <taxon>Mytiloidea</taxon>
        <taxon>Mytilidae</taxon>
        <taxon>Mytilinae</taxon>
        <taxon>Mytilus</taxon>
    </lineage>
</organism>
<accession>A0A6J8E0B5</accession>
<proteinExistence type="predicted"/>
<dbReference type="EMBL" id="CACVKT020008152">
    <property type="protein sequence ID" value="CAC5413556.1"/>
    <property type="molecule type" value="Genomic_DNA"/>
</dbReference>
<dbReference type="OrthoDB" id="10574940at2759"/>
<evidence type="ECO:0000313" key="3">
    <source>
        <dbReference type="Proteomes" id="UP000507470"/>
    </source>
</evidence>
<evidence type="ECO:0000313" key="2">
    <source>
        <dbReference type="EMBL" id="CAC5413556.1"/>
    </source>
</evidence>